<dbReference type="InterPro" id="IPR054722">
    <property type="entry name" value="PolX-like_BBD"/>
</dbReference>
<evidence type="ECO:0000313" key="4">
    <source>
        <dbReference type="Proteomes" id="UP000006727"/>
    </source>
</evidence>
<organism evidence="2">
    <name type="scientific">Physcomitrium patens</name>
    <name type="common">Spreading-leaved earth moss</name>
    <name type="synonym">Physcomitrella patens</name>
    <dbReference type="NCBI Taxonomy" id="3218"/>
    <lineage>
        <taxon>Eukaryota</taxon>
        <taxon>Viridiplantae</taxon>
        <taxon>Streptophyta</taxon>
        <taxon>Embryophyta</taxon>
        <taxon>Bryophyta</taxon>
        <taxon>Bryophytina</taxon>
        <taxon>Bryopsida</taxon>
        <taxon>Funariidae</taxon>
        <taxon>Funariales</taxon>
        <taxon>Funariaceae</taxon>
        <taxon>Physcomitrium</taxon>
    </lineage>
</organism>
<dbReference type="AlphaFoldDB" id="A0A2K1KU04"/>
<name>A0A2K1KU04_PHYPA</name>
<reference evidence="2 4" key="1">
    <citation type="journal article" date="2008" name="Science">
        <title>The Physcomitrella genome reveals evolutionary insights into the conquest of land by plants.</title>
        <authorList>
            <person name="Rensing S."/>
            <person name="Lang D."/>
            <person name="Zimmer A."/>
            <person name="Terry A."/>
            <person name="Salamov A."/>
            <person name="Shapiro H."/>
            <person name="Nishiyama T."/>
            <person name="Perroud P.-F."/>
            <person name="Lindquist E."/>
            <person name="Kamisugi Y."/>
            <person name="Tanahashi T."/>
            <person name="Sakakibara K."/>
            <person name="Fujita T."/>
            <person name="Oishi K."/>
            <person name="Shin-I T."/>
            <person name="Kuroki Y."/>
            <person name="Toyoda A."/>
            <person name="Suzuki Y."/>
            <person name="Hashimoto A."/>
            <person name="Yamaguchi K."/>
            <person name="Sugano A."/>
            <person name="Kohara Y."/>
            <person name="Fujiyama A."/>
            <person name="Anterola A."/>
            <person name="Aoki S."/>
            <person name="Ashton N."/>
            <person name="Barbazuk W.B."/>
            <person name="Barker E."/>
            <person name="Bennetzen J."/>
            <person name="Bezanilla M."/>
            <person name="Blankenship R."/>
            <person name="Cho S.H."/>
            <person name="Dutcher S."/>
            <person name="Estelle M."/>
            <person name="Fawcett J.A."/>
            <person name="Gundlach H."/>
            <person name="Hanada K."/>
            <person name="Heyl A."/>
            <person name="Hicks K.A."/>
            <person name="Hugh J."/>
            <person name="Lohr M."/>
            <person name="Mayer K."/>
            <person name="Melkozernov A."/>
            <person name="Murata T."/>
            <person name="Nelson D."/>
            <person name="Pils B."/>
            <person name="Prigge M."/>
            <person name="Reiss B."/>
            <person name="Renner T."/>
            <person name="Rombauts S."/>
            <person name="Rushton P."/>
            <person name="Sanderfoot A."/>
            <person name="Schween G."/>
            <person name="Shiu S.-H."/>
            <person name="Stueber K."/>
            <person name="Theodoulou F.L."/>
            <person name="Tu H."/>
            <person name="Van de Peer Y."/>
            <person name="Verrier P.J."/>
            <person name="Waters E."/>
            <person name="Wood A."/>
            <person name="Yang L."/>
            <person name="Cove D."/>
            <person name="Cuming A."/>
            <person name="Hasebe M."/>
            <person name="Lucas S."/>
            <person name="Mishler D.B."/>
            <person name="Reski R."/>
            <person name="Grigoriev I."/>
            <person name="Quatrano R.S."/>
            <person name="Boore J.L."/>
        </authorList>
    </citation>
    <scope>NUCLEOTIDE SEQUENCE [LARGE SCALE GENOMIC DNA]</scope>
    <source>
        <strain evidence="3 4">cv. Gransden 2004</strain>
    </source>
</reference>
<keyword evidence="4" id="KW-1185">Reference proteome</keyword>
<evidence type="ECO:0000313" key="3">
    <source>
        <dbReference type="EnsemblPlants" id="Pp3c3_10480V3.1"/>
    </source>
</evidence>
<feature type="domain" description="Retrovirus-related Pol polyprotein from transposon TNT 1-94-like beta-barrel" evidence="1">
    <location>
        <begin position="5"/>
        <end position="57"/>
    </location>
</feature>
<evidence type="ECO:0000259" key="1">
    <source>
        <dbReference type="Pfam" id="PF22936"/>
    </source>
</evidence>
<reference evidence="3" key="3">
    <citation type="submission" date="2020-12" db="UniProtKB">
        <authorList>
            <consortium name="EnsemblPlants"/>
        </authorList>
    </citation>
    <scope>IDENTIFICATION</scope>
</reference>
<dbReference type="InParanoid" id="A0A2K1KU04"/>
<proteinExistence type="predicted"/>
<reference evidence="2 4" key="2">
    <citation type="journal article" date="2018" name="Plant J.">
        <title>The Physcomitrella patens chromosome-scale assembly reveals moss genome structure and evolution.</title>
        <authorList>
            <person name="Lang D."/>
            <person name="Ullrich K.K."/>
            <person name="Murat F."/>
            <person name="Fuchs J."/>
            <person name="Jenkins J."/>
            <person name="Haas F.B."/>
            <person name="Piednoel M."/>
            <person name="Gundlach H."/>
            <person name="Van Bel M."/>
            <person name="Meyberg R."/>
            <person name="Vives C."/>
            <person name="Morata J."/>
            <person name="Symeonidi A."/>
            <person name="Hiss M."/>
            <person name="Muchero W."/>
            <person name="Kamisugi Y."/>
            <person name="Saleh O."/>
            <person name="Blanc G."/>
            <person name="Decker E.L."/>
            <person name="van Gessel N."/>
            <person name="Grimwood J."/>
            <person name="Hayes R.D."/>
            <person name="Graham S.W."/>
            <person name="Gunter L.E."/>
            <person name="McDaniel S.F."/>
            <person name="Hoernstein S.N.W."/>
            <person name="Larsson A."/>
            <person name="Li F.W."/>
            <person name="Perroud P.F."/>
            <person name="Phillips J."/>
            <person name="Ranjan P."/>
            <person name="Rokshar D.S."/>
            <person name="Rothfels C.J."/>
            <person name="Schneider L."/>
            <person name="Shu S."/>
            <person name="Stevenson D.W."/>
            <person name="Thummler F."/>
            <person name="Tillich M."/>
            <person name="Villarreal Aguilar J.C."/>
            <person name="Widiez T."/>
            <person name="Wong G.K."/>
            <person name="Wymore A."/>
            <person name="Zhang Y."/>
            <person name="Zimmer A.D."/>
            <person name="Quatrano R.S."/>
            <person name="Mayer K.F.X."/>
            <person name="Goodstein D."/>
            <person name="Casacuberta J.M."/>
            <person name="Vandepoele K."/>
            <person name="Reski R."/>
            <person name="Cuming A.C."/>
            <person name="Tuskan G.A."/>
            <person name="Maumus F."/>
            <person name="Salse J."/>
            <person name="Schmutz J."/>
            <person name="Rensing S.A."/>
        </authorList>
    </citation>
    <scope>NUCLEOTIDE SEQUENCE [LARGE SCALE GENOMIC DNA]</scope>
    <source>
        <strain evidence="3 4">cv. Gransden 2004</strain>
    </source>
</reference>
<dbReference type="Pfam" id="PF22936">
    <property type="entry name" value="Pol_BBD"/>
    <property type="match status" value="1"/>
</dbReference>
<dbReference type="EnsemblPlants" id="Pp3c3_10480V3.1">
    <property type="protein sequence ID" value="Pp3c3_10480V3.1"/>
    <property type="gene ID" value="Pp3c3_10480"/>
</dbReference>
<dbReference type="Proteomes" id="UP000006727">
    <property type="component" value="Chromosome 3"/>
</dbReference>
<dbReference type="CDD" id="cd09272">
    <property type="entry name" value="RNase_HI_RT_Ty1"/>
    <property type="match status" value="1"/>
</dbReference>
<dbReference type="Gramene" id="Pp3c3_10480V3.1">
    <property type="protein sequence ID" value="Pp3c3_10480V3.1"/>
    <property type="gene ID" value="Pp3c3_10480"/>
</dbReference>
<evidence type="ECO:0000313" key="2">
    <source>
        <dbReference type="EMBL" id="PNR57236.1"/>
    </source>
</evidence>
<sequence>MEKASQQQSVATADDRMHVVKGRGNVHFLLTNDEINLKNVLYMLGLRQNLISAGQYVRRLAIMTKSMYFDNGSGFIAQIFSNFCMQNENKLKLCHLKTFGCLSYVHIRHQSRKKLQSRSIMESFVVYDKQTTALSSSQAKYRALAEVSREATWLSMLLKALQIKIKLPISIHCNNVGSISIATNLGVNPTTRYIAIHYYFIKEKSNLDKSIFNRCQLWSK</sequence>
<protein>
    <recommendedName>
        <fullName evidence="1">Retrovirus-related Pol polyprotein from transposon TNT 1-94-like beta-barrel domain-containing protein</fullName>
    </recommendedName>
</protein>
<accession>A0A2K1KU04</accession>
<dbReference type="STRING" id="3218.A0A2K1KU04"/>
<gene>
    <name evidence="2" type="ORF">PHYPA_004229</name>
</gene>
<dbReference type="EMBL" id="ABEU02000003">
    <property type="protein sequence ID" value="PNR57236.1"/>
    <property type="molecule type" value="Genomic_DNA"/>
</dbReference>